<dbReference type="EMBL" id="JAUTDP010000008">
    <property type="protein sequence ID" value="KAK3397419.1"/>
    <property type="molecule type" value="Genomic_DNA"/>
</dbReference>
<proteinExistence type="inferred from homology"/>
<dbReference type="GO" id="GO:0033617">
    <property type="term" value="P:mitochondrial respiratory chain complex IV assembly"/>
    <property type="evidence" value="ECO:0007669"/>
    <property type="project" value="TreeGrafter"/>
</dbReference>
<reference evidence="7" key="1">
    <citation type="journal article" date="2023" name="Mol. Phylogenet. Evol.">
        <title>Genome-scale phylogeny and comparative genomics of the fungal order Sordariales.</title>
        <authorList>
            <person name="Hensen N."/>
            <person name="Bonometti L."/>
            <person name="Westerberg I."/>
            <person name="Brannstrom I.O."/>
            <person name="Guillou S."/>
            <person name="Cros-Aarteil S."/>
            <person name="Calhoun S."/>
            <person name="Haridas S."/>
            <person name="Kuo A."/>
            <person name="Mondo S."/>
            <person name="Pangilinan J."/>
            <person name="Riley R."/>
            <person name="LaButti K."/>
            <person name="Andreopoulos B."/>
            <person name="Lipzen A."/>
            <person name="Chen C."/>
            <person name="Yan M."/>
            <person name="Daum C."/>
            <person name="Ng V."/>
            <person name="Clum A."/>
            <person name="Steindorff A."/>
            <person name="Ohm R.A."/>
            <person name="Martin F."/>
            <person name="Silar P."/>
            <person name="Natvig D.O."/>
            <person name="Lalanne C."/>
            <person name="Gautier V."/>
            <person name="Ament-Velasquez S.L."/>
            <person name="Kruys A."/>
            <person name="Hutchinson M.I."/>
            <person name="Powell A.J."/>
            <person name="Barry K."/>
            <person name="Miller A.N."/>
            <person name="Grigoriev I.V."/>
            <person name="Debuchy R."/>
            <person name="Gladieux P."/>
            <person name="Hiltunen Thoren M."/>
            <person name="Johannesson H."/>
        </authorList>
    </citation>
    <scope>NUCLEOTIDE SEQUENCE</scope>
    <source>
        <strain evidence="7">FGSC 1904</strain>
    </source>
</reference>
<evidence type="ECO:0000256" key="2">
    <source>
        <dbReference type="ARBA" id="ARBA00009877"/>
    </source>
</evidence>
<feature type="transmembrane region" description="Helical" evidence="6">
    <location>
        <begin position="359"/>
        <end position="381"/>
    </location>
</feature>
<dbReference type="InterPro" id="IPR001708">
    <property type="entry name" value="YidC/ALB3/OXA1/COX18"/>
</dbReference>
<accession>A0AAE0UBH2</accession>
<dbReference type="AlphaFoldDB" id="A0AAE0UBH2"/>
<comment type="caution">
    <text evidence="7">The sequence shown here is derived from an EMBL/GenBank/DDBJ whole genome shotgun (WGS) entry which is preliminary data.</text>
</comment>
<evidence type="ECO:0000256" key="1">
    <source>
        <dbReference type="ARBA" id="ARBA00004141"/>
    </source>
</evidence>
<name>A0AAE0UBH2_SORBR</name>
<comment type="similarity">
    <text evidence="2">Belongs to the OXA1/ALB3/YidC family.</text>
</comment>
<dbReference type="Proteomes" id="UP001281003">
    <property type="component" value="Unassembled WGS sequence"/>
</dbReference>
<protein>
    <submittedName>
        <fullName evidence="7">Uncharacterized protein</fullName>
    </submittedName>
</protein>
<dbReference type="PANTHER" id="PTHR12428:SF65">
    <property type="entry name" value="CYTOCHROME C OXIDASE ASSEMBLY PROTEIN COX18, MITOCHONDRIAL"/>
    <property type="match status" value="1"/>
</dbReference>
<dbReference type="GO" id="GO:0032977">
    <property type="term" value="F:membrane insertase activity"/>
    <property type="evidence" value="ECO:0007669"/>
    <property type="project" value="InterPro"/>
</dbReference>
<dbReference type="GO" id="GO:0032979">
    <property type="term" value="P:protein insertion into mitochondrial inner membrane from matrix"/>
    <property type="evidence" value="ECO:0007669"/>
    <property type="project" value="TreeGrafter"/>
</dbReference>
<evidence type="ECO:0000256" key="4">
    <source>
        <dbReference type="ARBA" id="ARBA00022989"/>
    </source>
</evidence>
<evidence type="ECO:0000256" key="5">
    <source>
        <dbReference type="ARBA" id="ARBA00023136"/>
    </source>
</evidence>
<organism evidence="7 8">
    <name type="scientific">Sordaria brevicollis</name>
    <dbReference type="NCBI Taxonomy" id="83679"/>
    <lineage>
        <taxon>Eukaryota</taxon>
        <taxon>Fungi</taxon>
        <taxon>Dikarya</taxon>
        <taxon>Ascomycota</taxon>
        <taxon>Pezizomycotina</taxon>
        <taxon>Sordariomycetes</taxon>
        <taxon>Sordariomycetidae</taxon>
        <taxon>Sordariales</taxon>
        <taxon>Sordariaceae</taxon>
        <taxon>Sordaria</taxon>
    </lineage>
</organism>
<keyword evidence="5 6" id="KW-0472">Membrane</keyword>
<dbReference type="GO" id="GO:0005743">
    <property type="term" value="C:mitochondrial inner membrane"/>
    <property type="evidence" value="ECO:0007669"/>
    <property type="project" value="TreeGrafter"/>
</dbReference>
<gene>
    <name evidence="7" type="ORF">B0T20DRAFT_357007</name>
</gene>
<evidence type="ECO:0000256" key="6">
    <source>
        <dbReference type="SAM" id="Phobius"/>
    </source>
</evidence>
<evidence type="ECO:0000313" key="8">
    <source>
        <dbReference type="Proteomes" id="UP001281003"/>
    </source>
</evidence>
<evidence type="ECO:0000256" key="3">
    <source>
        <dbReference type="ARBA" id="ARBA00022692"/>
    </source>
</evidence>
<reference evidence="7" key="2">
    <citation type="submission" date="2023-07" db="EMBL/GenBank/DDBJ databases">
        <authorList>
            <consortium name="Lawrence Berkeley National Laboratory"/>
            <person name="Haridas S."/>
            <person name="Hensen N."/>
            <person name="Bonometti L."/>
            <person name="Westerberg I."/>
            <person name="Brannstrom I.O."/>
            <person name="Guillou S."/>
            <person name="Cros-Aarteil S."/>
            <person name="Calhoun S."/>
            <person name="Kuo A."/>
            <person name="Mondo S."/>
            <person name="Pangilinan J."/>
            <person name="Riley R."/>
            <person name="LaButti K."/>
            <person name="Andreopoulos B."/>
            <person name="Lipzen A."/>
            <person name="Chen C."/>
            <person name="Yanf M."/>
            <person name="Daum C."/>
            <person name="Ng V."/>
            <person name="Clum A."/>
            <person name="Steindorff A."/>
            <person name="Ohm R."/>
            <person name="Martin F."/>
            <person name="Silar P."/>
            <person name="Natvig D."/>
            <person name="Lalanne C."/>
            <person name="Gautier V."/>
            <person name="Ament-velasquez S.L."/>
            <person name="Kruys A."/>
            <person name="Hutchinson M.I."/>
            <person name="Powell A.J."/>
            <person name="Barry K."/>
            <person name="Miller A.N."/>
            <person name="Grigoriev I.V."/>
            <person name="Debuchy R."/>
            <person name="Gladieux P."/>
            <person name="Thoren M.H."/>
            <person name="Johannesson H."/>
        </authorList>
    </citation>
    <scope>NUCLEOTIDE SEQUENCE</scope>
    <source>
        <strain evidence="7">FGSC 1904</strain>
    </source>
</reference>
<sequence>MAAFGGRLASSLSMRSSLARHGLSTTSASVRPLGLTAQLRLRNPVPSQRRTFVNEAVTTIEQLALAAHNHLHVPWYILIPSLAVTISLTFRVPAAKYTQRLNQRRAQLKPIMAAWGRRHFKEVNIIKQNDPTQIGMDLQAEVLKRMEKTQDRLLKEWKVQQWKMFAPLLAFPGWLIGIEAVRRLCGGPTGLLGMFQDFKTSDGVATSTTQQQADAASQATESVTATATETITNTTDATSQTIADVATTTTTTTPTVDITHNWLSDHLPSSLSSYFQNSLPTTMEGCLWFPDLMAADPTHLLPFILSAVMFVNVMPHNLAGWHRLMNPGTSDNLNANNISEHASRVKAAKSFGVRMQRALLLLTVMVGPLTLNLPAALHMYWITTSLTSNAITSVVAAKMPLPPHVGPAKGRGPEPFVRPKLPGLDWEPDPEILKKKKMRWEARKRSGV</sequence>
<keyword evidence="3 6" id="KW-0812">Transmembrane</keyword>
<keyword evidence="4 6" id="KW-1133">Transmembrane helix</keyword>
<evidence type="ECO:0000313" key="7">
    <source>
        <dbReference type="EMBL" id="KAK3397419.1"/>
    </source>
</evidence>
<comment type="subcellular location">
    <subcellularLocation>
        <location evidence="1">Membrane</location>
        <topology evidence="1">Multi-pass membrane protein</topology>
    </subcellularLocation>
</comment>
<feature type="transmembrane region" description="Helical" evidence="6">
    <location>
        <begin position="73"/>
        <end position="94"/>
    </location>
</feature>
<keyword evidence="8" id="KW-1185">Reference proteome</keyword>
<dbReference type="PANTHER" id="PTHR12428">
    <property type="entry name" value="OXA1"/>
    <property type="match status" value="1"/>
</dbReference>